<dbReference type="InterPro" id="IPR009061">
    <property type="entry name" value="DNA-bd_dom_put_sf"/>
</dbReference>
<organism evidence="6 7">
    <name type="scientific">Pontibacillus chungwhensis</name>
    <dbReference type="NCBI Taxonomy" id="265426"/>
    <lineage>
        <taxon>Bacteria</taxon>
        <taxon>Bacillati</taxon>
        <taxon>Bacillota</taxon>
        <taxon>Bacilli</taxon>
        <taxon>Bacillales</taxon>
        <taxon>Bacillaceae</taxon>
        <taxon>Pontibacillus</taxon>
    </lineage>
</organism>
<dbReference type="Proteomes" id="UP001236652">
    <property type="component" value="Chromosome"/>
</dbReference>
<keyword evidence="7" id="KW-1185">Reference proteome</keyword>
<accession>A0ABY8UYU2</accession>
<keyword evidence="2" id="KW-0238">DNA-binding</keyword>
<dbReference type="SMART" id="SM00422">
    <property type="entry name" value="HTH_MERR"/>
    <property type="match status" value="1"/>
</dbReference>
<dbReference type="Pfam" id="PF13411">
    <property type="entry name" value="MerR_1"/>
    <property type="match status" value="1"/>
</dbReference>
<sequence>MLMKVKEVADLSGVSVRTLHYYDEIGILCPGETTAKGYRIYTDEDLQVLQQILFFKEMGFPLKKIHEIIHSADFDRIEAMEMHRSALLEKRSRLDRMLETVEKTIKNAKGEGNMTNEERFEGFDFSQNPYEEEAREKYGDQAVDESWQAIKKMDPEKIKEQTGIIYTKLAKLRKGDPSSPEAQEAIEEWYHFLNRIGHYPPEAFRGLGQLYVDDERFTQNIDQYGEGLAAFMKEAMTSFADRKK</sequence>
<evidence type="ECO:0000256" key="2">
    <source>
        <dbReference type="ARBA" id="ARBA00023125"/>
    </source>
</evidence>
<feature type="domain" description="HTH merR-type" evidence="5">
    <location>
        <begin position="2"/>
        <end position="71"/>
    </location>
</feature>
<dbReference type="PROSITE" id="PS50937">
    <property type="entry name" value="HTH_MERR_2"/>
    <property type="match status" value="1"/>
</dbReference>
<dbReference type="PANTHER" id="PTHR30204:SF90">
    <property type="entry name" value="HTH-TYPE TRANSCRIPTIONAL ACTIVATOR MTA"/>
    <property type="match status" value="1"/>
</dbReference>
<dbReference type="InterPro" id="IPR036244">
    <property type="entry name" value="TipA-like_antibiotic-bd"/>
</dbReference>
<keyword evidence="3" id="KW-0010">Activator</keyword>
<dbReference type="InterPro" id="IPR012925">
    <property type="entry name" value="TipAS_dom"/>
</dbReference>
<keyword evidence="4" id="KW-0804">Transcription</keyword>
<dbReference type="PANTHER" id="PTHR30204">
    <property type="entry name" value="REDOX-CYCLING DRUG-SENSING TRANSCRIPTIONAL ACTIVATOR SOXR"/>
    <property type="match status" value="1"/>
</dbReference>
<keyword evidence="1" id="KW-0805">Transcription regulation</keyword>
<evidence type="ECO:0000259" key="5">
    <source>
        <dbReference type="PROSITE" id="PS50937"/>
    </source>
</evidence>
<dbReference type="EMBL" id="CP126446">
    <property type="protein sequence ID" value="WIF98852.1"/>
    <property type="molecule type" value="Genomic_DNA"/>
</dbReference>
<evidence type="ECO:0000256" key="1">
    <source>
        <dbReference type="ARBA" id="ARBA00023015"/>
    </source>
</evidence>
<name>A0ABY8UYU2_9BACI</name>
<dbReference type="Gene3D" id="1.10.490.50">
    <property type="entry name" value="Antibiotic binding domain of TipA-like multidrug resistance regulators"/>
    <property type="match status" value="1"/>
</dbReference>
<dbReference type="SUPFAM" id="SSF46955">
    <property type="entry name" value="Putative DNA-binding domain"/>
    <property type="match status" value="1"/>
</dbReference>
<evidence type="ECO:0000256" key="4">
    <source>
        <dbReference type="ARBA" id="ARBA00023163"/>
    </source>
</evidence>
<dbReference type="CDD" id="cd01106">
    <property type="entry name" value="HTH_TipAL-Mta"/>
    <property type="match status" value="1"/>
</dbReference>
<evidence type="ECO:0000313" key="7">
    <source>
        <dbReference type="Proteomes" id="UP001236652"/>
    </source>
</evidence>
<dbReference type="InterPro" id="IPR000551">
    <property type="entry name" value="MerR-type_HTH_dom"/>
</dbReference>
<dbReference type="Gene3D" id="1.10.1660.10">
    <property type="match status" value="1"/>
</dbReference>
<reference evidence="6 7" key="1">
    <citation type="submission" date="2023-05" db="EMBL/GenBank/DDBJ databases">
        <title>Comparative genomics reveals the evidence of polycyclic aromatic hydrocarbons degradation in moderately halophilic genus Pontibacillus.</title>
        <authorList>
            <person name="Yang H."/>
            <person name="Qian Z."/>
        </authorList>
    </citation>
    <scope>NUCLEOTIDE SEQUENCE [LARGE SCALE GENOMIC DNA]</scope>
    <source>
        <strain evidence="7">HN14</strain>
    </source>
</reference>
<protein>
    <submittedName>
        <fullName evidence="6">MerR family transcriptional regulator</fullName>
    </submittedName>
</protein>
<dbReference type="RefSeq" id="WP_231418618.1">
    <property type="nucleotide sequence ID" value="NZ_CP126446.1"/>
</dbReference>
<dbReference type="SUPFAM" id="SSF89082">
    <property type="entry name" value="Antibiotic binding domain of TipA-like multidrug resistance regulators"/>
    <property type="match status" value="1"/>
</dbReference>
<proteinExistence type="predicted"/>
<dbReference type="InterPro" id="IPR047057">
    <property type="entry name" value="MerR_fam"/>
</dbReference>
<evidence type="ECO:0000313" key="6">
    <source>
        <dbReference type="EMBL" id="WIF98852.1"/>
    </source>
</evidence>
<evidence type="ECO:0000256" key="3">
    <source>
        <dbReference type="ARBA" id="ARBA00023159"/>
    </source>
</evidence>
<dbReference type="Pfam" id="PF07739">
    <property type="entry name" value="TipAS"/>
    <property type="match status" value="1"/>
</dbReference>
<gene>
    <name evidence="6" type="ORF">QNI29_04130</name>
</gene>